<accession>A0AA38IU05</accession>
<protein>
    <submittedName>
        <fullName evidence="1">Uncharacterized protein</fullName>
    </submittedName>
</protein>
<proteinExistence type="predicted"/>
<evidence type="ECO:0000313" key="1">
    <source>
        <dbReference type="EMBL" id="KAJ3661563.1"/>
    </source>
</evidence>
<gene>
    <name evidence="1" type="ORF">Zmor_005954</name>
</gene>
<organism evidence="1 2">
    <name type="scientific">Zophobas morio</name>
    <dbReference type="NCBI Taxonomy" id="2755281"/>
    <lineage>
        <taxon>Eukaryota</taxon>
        <taxon>Metazoa</taxon>
        <taxon>Ecdysozoa</taxon>
        <taxon>Arthropoda</taxon>
        <taxon>Hexapoda</taxon>
        <taxon>Insecta</taxon>
        <taxon>Pterygota</taxon>
        <taxon>Neoptera</taxon>
        <taxon>Endopterygota</taxon>
        <taxon>Coleoptera</taxon>
        <taxon>Polyphaga</taxon>
        <taxon>Cucujiformia</taxon>
        <taxon>Tenebrionidae</taxon>
        <taxon>Zophobas</taxon>
    </lineage>
</organism>
<dbReference type="EMBL" id="JALNTZ010000002">
    <property type="protein sequence ID" value="KAJ3661563.1"/>
    <property type="molecule type" value="Genomic_DNA"/>
</dbReference>
<name>A0AA38IU05_9CUCU</name>
<evidence type="ECO:0000313" key="2">
    <source>
        <dbReference type="Proteomes" id="UP001168821"/>
    </source>
</evidence>
<comment type="caution">
    <text evidence="1">The sequence shown here is derived from an EMBL/GenBank/DDBJ whole genome shotgun (WGS) entry which is preliminary data.</text>
</comment>
<dbReference type="Proteomes" id="UP001168821">
    <property type="component" value="Unassembled WGS sequence"/>
</dbReference>
<sequence>MDTTFKAMHLLAEELDYELRIRGVVTKKPAEGNRKILQRSIDKDYLRPADYFLTLNDPKYSHTSEPEAITSTIVSIKELLSDFEGTTSDSLFKRLKTRITHITFRILRFKIPDEEAEVATDFRNETYASFLCLKAELFGRVVDESSQSPPITPTAIHSLVLPPPVSEPKSIPIYKWGVTFSEELAKARHASNVDLYASARLFEDKALLLLRSVRSRVSDWDALITALKQEFLPPDYDDILWDEMKVIRKNLLVHHLMHLSLVDVKTVQELSVQCKKIEEMNAMRNRFKSGVPKTPSVIESELMYVDKDLSASPAR</sequence>
<reference evidence="1" key="1">
    <citation type="journal article" date="2023" name="G3 (Bethesda)">
        <title>Whole genome assemblies of Zophobas morio and Tenebrio molitor.</title>
        <authorList>
            <person name="Kaur S."/>
            <person name="Stinson S.A."/>
            <person name="diCenzo G.C."/>
        </authorList>
    </citation>
    <scope>NUCLEOTIDE SEQUENCE</scope>
    <source>
        <strain evidence="1">QUZm001</strain>
    </source>
</reference>
<dbReference type="AlphaFoldDB" id="A0AA38IU05"/>
<keyword evidence="2" id="KW-1185">Reference proteome</keyword>